<evidence type="ECO:0008006" key="4">
    <source>
        <dbReference type="Google" id="ProtNLM"/>
    </source>
</evidence>
<comment type="caution">
    <text evidence="2">The sequence shown here is derived from an EMBL/GenBank/DDBJ whole genome shotgun (WGS) entry which is preliminary data.</text>
</comment>
<protein>
    <recommendedName>
        <fullName evidence="4">DUF4412 domain-containing protein</fullName>
    </recommendedName>
</protein>
<feature type="chain" id="PRO_5008049735" description="DUF4412 domain-containing protein" evidence="1">
    <location>
        <begin position="19"/>
        <end position="244"/>
    </location>
</feature>
<sequence length="244" mass="26666">MKKLLILFLVISANLSLAQDSALLRLNYEKGATYDVEMNISQEMGAVMSMGMLINMDIKVLDVKDGTYDSEMKFTKMTMDMLQGGQAMSFDSTKSDDELDETGKMMKAQMGPMLSALIYAKGNNLGEMLEVKVEPSIPGVEDMAKQSSNVVYPKEAVSVGSNWTMTKEEKGMKMDFLYTVKSISSDKIVLDLSGDVSGMATGKISGNMNIDKASGIPKNSTIDMNMSVSGQELKSKITMTMVKK</sequence>
<keyword evidence="1" id="KW-0732">Signal</keyword>
<dbReference type="OrthoDB" id="1199105at2"/>
<dbReference type="EMBL" id="LVWE01000032">
    <property type="protein sequence ID" value="OAD44998.1"/>
    <property type="molecule type" value="Genomic_DNA"/>
</dbReference>
<dbReference type="Proteomes" id="UP000076923">
    <property type="component" value="Unassembled WGS sequence"/>
</dbReference>
<evidence type="ECO:0000256" key="1">
    <source>
        <dbReference type="SAM" id="SignalP"/>
    </source>
</evidence>
<proteinExistence type="predicted"/>
<dbReference type="AlphaFoldDB" id="A0A176TAR1"/>
<evidence type="ECO:0000313" key="2">
    <source>
        <dbReference type="EMBL" id="OAD44998.1"/>
    </source>
</evidence>
<reference evidence="2 3" key="1">
    <citation type="submission" date="2016-02" db="EMBL/GenBank/DDBJ databases">
        <title>Draft genome sequence of Polaribacter atrinae KACC17473.</title>
        <authorList>
            <person name="Shin S.-K."/>
            <person name="Yi H."/>
        </authorList>
    </citation>
    <scope>NUCLEOTIDE SEQUENCE [LARGE SCALE GENOMIC DNA]</scope>
    <source>
        <strain evidence="2 3">KACC 17473</strain>
    </source>
</reference>
<organism evidence="2 3">
    <name type="scientific">Polaribacter atrinae</name>
    <dbReference type="NCBI Taxonomy" id="1333662"/>
    <lineage>
        <taxon>Bacteria</taxon>
        <taxon>Pseudomonadati</taxon>
        <taxon>Bacteroidota</taxon>
        <taxon>Flavobacteriia</taxon>
        <taxon>Flavobacteriales</taxon>
        <taxon>Flavobacteriaceae</taxon>
    </lineage>
</organism>
<evidence type="ECO:0000313" key="3">
    <source>
        <dbReference type="Proteomes" id="UP000076923"/>
    </source>
</evidence>
<dbReference type="InterPro" id="IPR046230">
    <property type="entry name" value="DUF6263"/>
</dbReference>
<dbReference type="Pfam" id="PF19777">
    <property type="entry name" value="DUF6263"/>
    <property type="match status" value="1"/>
</dbReference>
<gene>
    <name evidence="2" type="ORF">LPB303_08640</name>
</gene>
<keyword evidence="3" id="KW-1185">Reference proteome</keyword>
<dbReference type="RefSeq" id="WP_068449630.1">
    <property type="nucleotide sequence ID" value="NZ_CP150660.1"/>
</dbReference>
<accession>A0A176TAR1</accession>
<name>A0A176TAR1_9FLAO</name>
<feature type="signal peptide" evidence="1">
    <location>
        <begin position="1"/>
        <end position="18"/>
    </location>
</feature>